<evidence type="ECO:0000259" key="5">
    <source>
        <dbReference type="PROSITE" id="PS51755"/>
    </source>
</evidence>
<evidence type="ECO:0000256" key="3">
    <source>
        <dbReference type="ARBA" id="ARBA00023125"/>
    </source>
</evidence>
<dbReference type="OrthoDB" id="9802426at2"/>
<dbReference type="CDD" id="cd00383">
    <property type="entry name" value="trans_reg_C"/>
    <property type="match status" value="1"/>
</dbReference>
<feature type="domain" description="OmpR/PhoB-type" evidence="5">
    <location>
        <begin position="212"/>
        <end position="311"/>
    </location>
</feature>
<evidence type="ECO:0000256" key="4">
    <source>
        <dbReference type="PROSITE-ProRule" id="PRU01091"/>
    </source>
</evidence>
<dbReference type="Gene3D" id="3.40.50.2300">
    <property type="match status" value="1"/>
</dbReference>
<name>A0A261TRJ1_9BORD</name>
<dbReference type="Pfam" id="PF00486">
    <property type="entry name" value="Trans_reg_C"/>
    <property type="match status" value="1"/>
</dbReference>
<evidence type="ECO:0000313" key="7">
    <source>
        <dbReference type="Proteomes" id="UP000216913"/>
    </source>
</evidence>
<dbReference type="PANTHER" id="PTHR48111:SF40">
    <property type="entry name" value="PHOSPHATE REGULON TRANSCRIPTIONAL REGULATORY PROTEIN PHOB"/>
    <property type="match status" value="1"/>
</dbReference>
<dbReference type="Gene3D" id="1.10.10.10">
    <property type="entry name" value="Winged helix-like DNA-binding domain superfamily/Winged helix DNA-binding domain"/>
    <property type="match status" value="1"/>
</dbReference>
<dbReference type="GO" id="GO:0005829">
    <property type="term" value="C:cytosol"/>
    <property type="evidence" value="ECO:0007669"/>
    <property type="project" value="TreeGrafter"/>
</dbReference>
<organism evidence="6 7">
    <name type="scientific">Bordetella genomosp. 5</name>
    <dbReference type="NCBI Taxonomy" id="1395608"/>
    <lineage>
        <taxon>Bacteria</taxon>
        <taxon>Pseudomonadati</taxon>
        <taxon>Pseudomonadota</taxon>
        <taxon>Betaproteobacteria</taxon>
        <taxon>Burkholderiales</taxon>
        <taxon>Alcaligenaceae</taxon>
        <taxon>Bordetella</taxon>
    </lineage>
</organism>
<dbReference type="InterPro" id="IPR039420">
    <property type="entry name" value="WalR-like"/>
</dbReference>
<dbReference type="PANTHER" id="PTHR48111">
    <property type="entry name" value="REGULATOR OF RPOS"/>
    <property type="match status" value="1"/>
</dbReference>
<keyword evidence="1" id="KW-0597">Phosphoprotein</keyword>
<dbReference type="GO" id="GO:0000976">
    <property type="term" value="F:transcription cis-regulatory region binding"/>
    <property type="evidence" value="ECO:0007669"/>
    <property type="project" value="TreeGrafter"/>
</dbReference>
<dbReference type="GO" id="GO:0000156">
    <property type="term" value="F:phosphorelay response regulator activity"/>
    <property type="evidence" value="ECO:0007669"/>
    <property type="project" value="TreeGrafter"/>
</dbReference>
<dbReference type="AlphaFoldDB" id="A0A261TRJ1"/>
<dbReference type="InterPro" id="IPR016032">
    <property type="entry name" value="Sig_transdc_resp-reg_C-effctor"/>
</dbReference>
<feature type="DNA-binding region" description="OmpR/PhoB-type" evidence="4">
    <location>
        <begin position="212"/>
        <end position="311"/>
    </location>
</feature>
<gene>
    <name evidence="6" type="ORF">CAL25_08885</name>
</gene>
<keyword evidence="3 4" id="KW-0238">DNA-binding</keyword>
<dbReference type="SMART" id="SM00862">
    <property type="entry name" value="Trans_reg_C"/>
    <property type="match status" value="1"/>
</dbReference>
<dbReference type="InterPro" id="IPR036388">
    <property type="entry name" value="WH-like_DNA-bd_sf"/>
</dbReference>
<dbReference type="InterPro" id="IPR011006">
    <property type="entry name" value="CheY-like_superfamily"/>
</dbReference>
<comment type="caution">
    <text evidence="6">The sequence shown here is derived from an EMBL/GenBank/DDBJ whole genome shotgun (WGS) entry which is preliminary data.</text>
</comment>
<evidence type="ECO:0000313" key="6">
    <source>
        <dbReference type="EMBL" id="OZI51650.1"/>
    </source>
</evidence>
<proteinExistence type="predicted"/>
<keyword evidence="7" id="KW-1185">Reference proteome</keyword>
<dbReference type="EMBL" id="NEVP01000006">
    <property type="protein sequence ID" value="OZI51650.1"/>
    <property type="molecule type" value="Genomic_DNA"/>
</dbReference>
<accession>A0A261TRJ1</accession>
<sequence>MSTLPVLAHRSLTAFEPDASRGAPMGLRQHARTADGRDALGAEPGAEPGAEAGTHAGSCDVQCLSMPSAPGVRVCLLATGVERQQRLLAPLLAAGLGCEPSDGGLVGVHAVSTPAEIQAFTEALVSARFDVLLIDGELPAPRVAAVLHALQVNQPRELTVMMILPGEWPSAQIARLLQAGADDYVSWPAAPVLLRAKFDSILRRSQRQTAMRACEVHGEYSFDLALNEVSVQRLRVHLTPKEFKVALLLFRHHAQPLSREFLRRHVWSDEGTPSPRTIDTHVSVVRSKLQLRPENGYRLKTVYGFGYRLERVSAAERQALAREMPAARLAQA</sequence>
<evidence type="ECO:0000256" key="1">
    <source>
        <dbReference type="ARBA" id="ARBA00022553"/>
    </source>
</evidence>
<protein>
    <recommendedName>
        <fullName evidence="5">OmpR/PhoB-type domain-containing protein</fullName>
    </recommendedName>
</protein>
<dbReference type="SUPFAM" id="SSF46894">
    <property type="entry name" value="C-terminal effector domain of the bipartite response regulators"/>
    <property type="match status" value="1"/>
</dbReference>
<dbReference type="InterPro" id="IPR001867">
    <property type="entry name" value="OmpR/PhoB-type_DNA-bd"/>
</dbReference>
<dbReference type="GO" id="GO:0006355">
    <property type="term" value="P:regulation of DNA-templated transcription"/>
    <property type="evidence" value="ECO:0007669"/>
    <property type="project" value="InterPro"/>
</dbReference>
<dbReference type="GO" id="GO:0032993">
    <property type="term" value="C:protein-DNA complex"/>
    <property type="evidence" value="ECO:0007669"/>
    <property type="project" value="TreeGrafter"/>
</dbReference>
<dbReference type="RefSeq" id="WP_094799605.1">
    <property type="nucleotide sequence ID" value="NZ_NEVP01000006.1"/>
</dbReference>
<dbReference type="SUPFAM" id="SSF52172">
    <property type="entry name" value="CheY-like"/>
    <property type="match status" value="1"/>
</dbReference>
<keyword evidence="2" id="KW-0902">Two-component regulatory system</keyword>
<evidence type="ECO:0000256" key="2">
    <source>
        <dbReference type="ARBA" id="ARBA00023012"/>
    </source>
</evidence>
<reference evidence="6 7" key="1">
    <citation type="submission" date="2017-05" db="EMBL/GenBank/DDBJ databases">
        <title>Complete and WGS of Bordetella genogroups.</title>
        <authorList>
            <person name="Spilker T."/>
            <person name="LiPuma J."/>
        </authorList>
    </citation>
    <scope>NUCLEOTIDE SEQUENCE [LARGE SCALE GENOMIC DNA]</scope>
    <source>
        <strain evidence="6 7">AU10456</strain>
    </source>
</reference>
<dbReference type="PROSITE" id="PS51755">
    <property type="entry name" value="OMPR_PHOB"/>
    <property type="match status" value="1"/>
</dbReference>
<dbReference type="Proteomes" id="UP000216913">
    <property type="component" value="Unassembled WGS sequence"/>
</dbReference>